<dbReference type="AlphaFoldDB" id="A0A0N0NNS0"/>
<evidence type="ECO:0000256" key="2">
    <source>
        <dbReference type="ARBA" id="ARBA00022827"/>
    </source>
</evidence>
<keyword evidence="3" id="KW-0560">Oxidoreductase</keyword>
<sequence>MGIVQQDGSRRATTALPSKSPLQARPEIAILGAGIGGLALAIGMIRRGVAVTIYEAAEEFSAVGAGIGFGPNALNSIDLLDPRFRQMYEAAATANERPEFEHSVFDALYAEEGFGEKRGWKRGLVGAPYFFRSSAHRKDLLQIMTELIPEGVVKFNKRAKSIHQSNNNVTIAFDDGQTITVDALIGCDGVKGATRGLVLGKTHPEQVAPTYCNMYIYRGIIPMKDCKEVLGQHAGDAKWFMRKDQGVAIYPIQKGAAENFVFFVNDHKGWTGPPVAIPRTKEEMREDLAGFDERLLKLLDWAQPLQWPTYHHPKTHTYFKGRICLLGDVAHATTPHQAAGASQGLEDAVVLSRLLAAVQNPDELDAAFRVYDRIRRPRAQRVAQTSYEAGVMYSWNDPNFGDDMQKIVDNANERLHWIWQHDLKGDADNAEAEFLQMTRGSEKSSTVVTVNGSGMKHKL</sequence>
<dbReference type="RefSeq" id="XP_018001874.1">
    <property type="nucleotide sequence ID" value="XM_018145624.1"/>
</dbReference>
<dbReference type="EMBL" id="LFJN01000008">
    <property type="protein sequence ID" value="KPI41911.1"/>
    <property type="molecule type" value="Genomic_DNA"/>
</dbReference>
<evidence type="ECO:0000259" key="4">
    <source>
        <dbReference type="Pfam" id="PF01494"/>
    </source>
</evidence>
<dbReference type="Pfam" id="PF01494">
    <property type="entry name" value="FAD_binding_3"/>
    <property type="match status" value="1"/>
</dbReference>
<dbReference type="InterPro" id="IPR051104">
    <property type="entry name" value="FAD_monoxygenase"/>
</dbReference>
<dbReference type="InterPro" id="IPR002938">
    <property type="entry name" value="FAD-bd"/>
</dbReference>
<keyword evidence="1" id="KW-0285">Flavoprotein</keyword>
<dbReference type="PANTHER" id="PTHR46720">
    <property type="entry name" value="HYDROXYLASE, PUTATIVE (AFU_ORTHOLOGUE AFUA_3G01460)-RELATED"/>
    <property type="match status" value="1"/>
</dbReference>
<evidence type="ECO:0000256" key="3">
    <source>
        <dbReference type="ARBA" id="ARBA00023002"/>
    </source>
</evidence>
<dbReference type="GO" id="GO:0071949">
    <property type="term" value="F:FAD binding"/>
    <property type="evidence" value="ECO:0007669"/>
    <property type="project" value="InterPro"/>
</dbReference>
<name>A0A0N0NNS0_9EURO</name>
<evidence type="ECO:0000256" key="1">
    <source>
        <dbReference type="ARBA" id="ARBA00022630"/>
    </source>
</evidence>
<dbReference type="Proteomes" id="UP000038010">
    <property type="component" value="Unassembled WGS sequence"/>
</dbReference>
<dbReference type="OrthoDB" id="417877at2759"/>
<dbReference type="GO" id="GO:0044550">
    <property type="term" value="P:secondary metabolite biosynthetic process"/>
    <property type="evidence" value="ECO:0007669"/>
    <property type="project" value="TreeGrafter"/>
</dbReference>
<dbReference type="GeneID" id="28737504"/>
<evidence type="ECO:0000313" key="6">
    <source>
        <dbReference type="Proteomes" id="UP000038010"/>
    </source>
</evidence>
<keyword evidence="6" id="KW-1185">Reference proteome</keyword>
<gene>
    <name evidence="5" type="ORF">AB675_5415</name>
</gene>
<dbReference type="GO" id="GO:0016491">
    <property type="term" value="F:oxidoreductase activity"/>
    <property type="evidence" value="ECO:0007669"/>
    <property type="project" value="UniProtKB-KW"/>
</dbReference>
<dbReference type="STRING" id="1664694.A0A0N0NNS0"/>
<protein>
    <submittedName>
        <fullName evidence="5">Salicylate hydroxylase</fullName>
    </submittedName>
</protein>
<accession>A0A0N0NNS0</accession>
<reference evidence="5 6" key="1">
    <citation type="submission" date="2015-06" db="EMBL/GenBank/DDBJ databases">
        <title>Draft genome of the ant-associated black yeast Phialophora attae CBS 131958.</title>
        <authorList>
            <person name="Moreno L.F."/>
            <person name="Stielow B.J."/>
            <person name="de Hoog S."/>
            <person name="Vicente V.A."/>
            <person name="Weiss V.A."/>
            <person name="de Vries M."/>
            <person name="Cruz L.M."/>
            <person name="Souza E.M."/>
        </authorList>
    </citation>
    <scope>NUCLEOTIDE SEQUENCE [LARGE SCALE GENOMIC DNA]</scope>
    <source>
        <strain evidence="5 6">CBS 131958</strain>
    </source>
</reference>
<keyword evidence="2" id="KW-0274">FAD</keyword>
<dbReference type="VEuPathDB" id="FungiDB:AB675_5415"/>
<dbReference type="Gene3D" id="3.50.50.60">
    <property type="entry name" value="FAD/NAD(P)-binding domain"/>
    <property type="match status" value="1"/>
</dbReference>
<dbReference type="InterPro" id="IPR036188">
    <property type="entry name" value="FAD/NAD-bd_sf"/>
</dbReference>
<organism evidence="5 6">
    <name type="scientific">Cyphellophora attinorum</name>
    <dbReference type="NCBI Taxonomy" id="1664694"/>
    <lineage>
        <taxon>Eukaryota</taxon>
        <taxon>Fungi</taxon>
        <taxon>Dikarya</taxon>
        <taxon>Ascomycota</taxon>
        <taxon>Pezizomycotina</taxon>
        <taxon>Eurotiomycetes</taxon>
        <taxon>Chaetothyriomycetidae</taxon>
        <taxon>Chaetothyriales</taxon>
        <taxon>Cyphellophoraceae</taxon>
        <taxon>Cyphellophora</taxon>
    </lineage>
</organism>
<feature type="domain" description="FAD-binding" evidence="4">
    <location>
        <begin position="27"/>
        <end position="385"/>
    </location>
</feature>
<proteinExistence type="predicted"/>
<dbReference type="PRINTS" id="PR00420">
    <property type="entry name" value="RNGMNOXGNASE"/>
</dbReference>
<dbReference type="SUPFAM" id="SSF51905">
    <property type="entry name" value="FAD/NAD(P)-binding domain"/>
    <property type="match status" value="1"/>
</dbReference>
<evidence type="ECO:0000313" key="5">
    <source>
        <dbReference type="EMBL" id="KPI41911.1"/>
    </source>
</evidence>
<dbReference type="PANTHER" id="PTHR46720:SF3">
    <property type="entry name" value="FAD-BINDING DOMAIN-CONTAINING PROTEIN-RELATED"/>
    <property type="match status" value="1"/>
</dbReference>
<comment type="caution">
    <text evidence="5">The sequence shown here is derived from an EMBL/GenBank/DDBJ whole genome shotgun (WGS) entry which is preliminary data.</text>
</comment>